<gene>
    <name evidence="3" type="ORF">C2G38_2207227</name>
</gene>
<feature type="region of interest" description="Disordered" evidence="2">
    <location>
        <begin position="155"/>
        <end position="220"/>
    </location>
</feature>
<evidence type="ECO:0000313" key="4">
    <source>
        <dbReference type="Proteomes" id="UP000266673"/>
    </source>
</evidence>
<dbReference type="OrthoDB" id="2437470at2759"/>
<organism evidence="3 4">
    <name type="scientific">Gigaspora rosea</name>
    <dbReference type="NCBI Taxonomy" id="44941"/>
    <lineage>
        <taxon>Eukaryota</taxon>
        <taxon>Fungi</taxon>
        <taxon>Fungi incertae sedis</taxon>
        <taxon>Mucoromycota</taxon>
        <taxon>Glomeromycotina</taxon>
        <taxon>Glomeromycetes</taxon>
        <taxon>Diversisporales</taxon>
        <taxon>Gigasporaceae</taxon>
        <taxon>Gigaspora</taxon>
    </lineage>
</organism>
<feature type="compositionally biased region" description="Basic and acidic residues" evidence="2">
    <location>
        <begin position="174"/>
        <end position="186"/>
    </location>
</feature>
<accession>A0A397US72</accession>
<comment type="caution">
    <text evidence="3">The sequence shown here is derived from an EMBL/GenBank/DDBJ whole genome shotgun (WGS) entry which is preliminary data.</text>
</comment>
<feature type="region of interest" description="Disordered" evidence="2">
    <location>
        <begin position="271"/>
        <end position="299"/>
    </location>
</feature>
<protein>
    <submittedName>
        <fullName evidence="3">Uncharacterized protein</fullName>
    </submittedName>
</protein>
<keyword evidence="4" id="KW-1185">Reference proteome</keyword>
<name>A0A397US72_9GLOM</name>
<reference evidence="3 4" key="1">
    <citation type="submission" date="2018-06" db="EMBL/GenBank/DDBJ databases">
        <title>Comparative genomics reveals the genomic features of Rhizophagus irregularis, R. cerebriforme, R. diaphanum and Gigaspora rosea, and their symbiotic lifestyle signature.</title>
        <authorList>
            <person name="Morin E."/>
            <person name="San Clemente H."/>
            <person name="Chen E.C.H."/>
            <person name="De La Providencia I."/>
            <person name="Hainaut M."/>
            <person name="Kuo A."/>
            <person name="Kohler A."/>
            <person name="Murat C."/>
            <person name="Tang N."/>
            <person name="Roy S."/>
            <person name="Loubradou J."/>
            <person name="Henrissat B."/>
            <person name="Grigoriev I.V."/>
            <person name="Corradi N."/>
            <person name="Roux C."/>
            <person name="Martin F.M."/>
        </authorList>
    </citation>
    <scope>NUCLEOTIDE SEQUENCE [LARGE SCALE GENOMIC DNA]</scope>
    <source>
        <strain evidence="3 4">DAOM 194757</strain>
    </source>
</reference>
<feature type="compositionally biased region" description="Polar residues" evidence="2">
    <location>
        <begin position="155"/>
        <end position="173"/>
    </location>
</feature>
<proteinExistence type="predicted"/>
<evidence type="ECO:0000313" key="3">
    <source>
        <dbReference type="EMBL" id="RIB10036.1"/>
    </source>
</evidence>
<dbReference type="EMBL" id="QKWP01001298">
    <property type="protein sequence ID" value="RIB10036.1"/>
    <property type="molecule type" value="Genomic_DNA"/>
</dbReference>
<evidence type="ECO:0000256" key="2">
    <source>
        <dbReference type="SAM" id="MobiDB-lite"/>
    </source>
</evidence>
<feature type="compositionally biased region" description="Low complexity" evidence="2">
    <location>
        <begin position="202"/>
        <end position="217"/>
    </location>
</feature>
<feature type="coiled-coil region" evidence="1">
    <location>
        <begin position="41"/>
        <end position="103"/>
    </location>
</feature>
<feature type="compositionally biased region" description="Polar residues" evidence="2">
    <location>
        <begin position="187"/>
        <end position="201"/>
    </location>
</feature>
<feature type="compositionally biased region" description="Polar residues" evidence="2">
    <location>
        <begin position="337"/>
        <end position="351"/>
    </location>
</feature>
<evidence type="ECO:0000256" key="1">
    <source>
        <dbReference type="SAM" id="Coils"/>
    </source>
</evidence>
<dbReference type="AlphaFoldDB" id="A0A397US72"/>
<feature type="compositionally biased region" description="Polar residues" evidence="2">
    <location>
        <begin position="277"/>
        <end position="299"/>
    </location>
</feature>
<sequence>MQDQRDKPKDLSELDLLRQRIINLETENAEIPELRNKLLKFAEVEAENKRLRQIIEENSRRDAEFKSRIEELEKSRTDTASENAELKTEVAKLRHDFEEIKSKGIIIDSPPISSLAEKKIVSVSIAEQWFFEPTEMKNSNDIPEQIEIQTENASASNISDITSNSSHFVTASSKDTHEQTISRNEESNTSSHEVTAFGNSDAQQESETSTSPTPAETISLEEKEENEFLDSMYKEQVCNEIKDRIREKKLQRESAGKQAQDLSQFHEITSRDMESRPQVNHNTKTVPSGNDQSHEQVSNEIKDRIREKKLQRESAGKQVQDLSQFHEITSRDMGSRPQVNHNTKTVPSENDQSHVILTESPSLQTEVSELEQDDEIDKNQIVEQGLIQELHLPTKENDSSIKIGNSGDKLGNMSSEESNIVSFGNSAQHLSHLFKTAIKSRQQEILNWYYYSLEFENKVHDITADGKIKDKTARTMIYKEMKPFLPSITQDNLRKKTLRARKLLMLFGKDGVGIDKIKQVTYSANEISKLTNVQIQNIINQVTFKTVPSGNDQTNAEVSASSNSAHDRAYFRNKILGRYPYIHREFSSEKFDYYGIIDKSLCPVCKSSHRDEKSIRGRYEAGSYFIKCGQQEIEITA</sequence>
<keyword evidence="1" id="KW-0175">Coiled coil</keyword>
<dbReference type="Proteomes" id="UP000266673">
    <property type="component" value="Unassembled WGS sequence"/>
</dbReference>
<feature type="region of interest" description="Disordered" evidence="2">
    <location>
        <begin position="331"/>
        <end position="351"/>
    </location>
</feature>